<dbReference type="Gene3D" id="3.60.10.10">
    <property type="entry name" value="Endonuclease/exonuclease/phosphatase"/>
    <property type="match status" value="1"/>
</dbReference>
<dbReference type="STRING" id="284592.B5RSQ8"/>
<dbReference type="eggNOG" id="KOG0566">
    <property type="taxonomic scope" value="Eukaryota"/>
</dbReference>
<feature type="compositionally biased region" description="Polar residues" evidence="5">
    <location>
        <begin position="984"/>
        <end position="996"/>
    </location>
</feature>
<dbReference type="EMBL" id="CR382133">
    <property type="protein sequence ID" value="CAR65364.1"/>
    <property type="molecule type" value="Genomic_DNA"/>
</dbReference>
<comment type="similarity">
    <text evidence="2">In the central section; belongs to the inositol 1,4,5-trisphosphate 5-phosphatase family.</text>
</comment>
<dbReference type="InParanoid" id="B5RSQ8"/>
<dbReference type="RefSeq" id="XP_002769987.1">
    <property type="nucleotide sequence ID" value="XM_002769941.1"/>
</dbReference>
<dbReference type="Pfam" id="PF22669">
    <property type="entry name" value="Exo_endo_phos2"/>
    <property type="match status" value="1"/>
</dbReference>
<name>B5RSQ8_DEBHA</name>
<feature type="compositionally biased region" description="Polar residues" evidence="5">
    <location>
        <begin position="1056"/>
        <end position="1087"/>
    </location>
</feature>
<dbReference type="CDD" id="cd09090">
    <property type="entry name" value="INPP5c_ScInp51p-like"/>
    <property type="match status" value="1"/>
</dbReference>
<evidence type="ECO:0000256" key="1">
    <source>
        <dbReference type="ARBA" id="ARBA00008943"/>
    </source>
</evidence>
<dbReference type="GO" id="GO:0004439">
    <property type="term" value="F:phosphatidylinositol-4,5-bisphosphate 5-phosphatase activity"/>
    <property type="evidence" value="ECO:0007669"/>
    <property type="project" value="UniProtKB-EC"/>
</dbReference>
<evidence type="ECO:0000256" key="3">
    <source>
        <dbReference type="ARBA" id="ARBA00013044"/>
    </source>
</evidence>
<evidence type="ECO:0000313" key="8">
    <source>
        <dbReference type="Proteomes" id="UP000000599"/>
    </source>
</evidence>
<reference evidence="7 8" key="1">
    <citation type="journal article" date="2004" name="Nature">
        <title>Genome evolution in yeasts.</title>
        <authorList>
            <consortium name="Genolevures"/>
            <person name="Dujon B."/>
            <person name="Sherman D."/>
            <person name="Fischer G."/>
            <person name="Durrens P."/>
            <person name="Casaregola S."/>
            <person name="Lafontaine I."/>
            <person name="de Montigny J."/>
            <person name="Marck C."/>
            <person name="Neuveglise C."/>
            <person name="Talla E."/>
            <person name="Goffard N."/>
            <person name="Frangeul L."/>
            <person name="Aigle M."/>
            <person name="Anthouard V."/>
            <person name="Babour A."/>
            <person name="Barbe V."/>
            <person name="Barnay S."/>
            <person name="Blanchin S."/>
            <person name="Beckerich J.M."/>
            <person name="Beyne E."/>
            <person name="Bleykasten C."/>
            <person name="Boisrame A."/>
            <person name="Boyer J."/>
            <person name="Cattolico L."/>
            <person name="Confanioleri F."/>
            <person name="de Daruvar A."/>
            <person name="Despons L."/>
            <person name="Fabre E."/>
            <person name="Fairhead C."/>
            <person name="Ferry-Dumazet H."/>
            <person name="Groppi A."/>
            <person name="Hantraye F."/>
            <person name="Hennequin C."/>
            <person name="Jauniaux N."/>
            <person name="Joyet P."/>
            <person name="Kachouri R."/>
            <person name="Kerrest A."/>
            <person name="Koszul R."/>
            <person name="Lemaire M."/>
            <person name="Lesur I."/>
            <person name="Ma L."/>
            <person name="Muller H."/>
            <person name="Nicaud J.M."/>
            <person name="Nikolski M."/>
            <person name="Oztas S."/>
            <person name="Ozier-Kalogeropoulos O."/>
            <person name="Pellenz S."/>
            <person name="Potier S."/>
            <person name="Richard G.F."/>
            <person name="Straub M.L."/>
            <person name="Suleau A."/>
            <person name="Swennene D."/>
            <person name="Tekaia F."/>
            <person name="Wesolowski-Louvel M."/>
            <person name="Westhof E."/>
            <person name="Wirth B."/>
            <person name="Zeniou-Meyer M."/>
            <person name="Zivanovic I."/>
            <person name="Bolotin-Fukuhara M."/>
            <person name="Thierry A."/>
            <person name="Bouchier C."/>
            <person name="Caudron B."/>
            <person name="Scarpelli C."/>
            <person name="Gaillardin C."/>
            <person name="Weissenbach J."/>
            <person name="Wincker P."/>
            <person name="Souciet J.L."/>
        </authorList>
    </citation>
    <scope>NUCLEOTIDE SEQUENCE [LARGE SCALE GENOMIC DNA]</scope>
    <source>
        <strain evidence="8">ATCC 36239 / CBS 767 / BCRC 21394 / JCM 1990 / NBRC 0083 / IGC 2968</strain>
    </source>
</reference>
<dbReference type="Proteomes" id="UP000000599">
    <property type="component" value="Chromosome A"/>
</dbReference>
<dbReference type="InterPro" id="IPR002013">
    <property type="entry name" value="SAC_dom"/>
</dbReference>
<dbReference type="KEGG" id="dha:DEHA2A05566g"/>
<evidence type="ECO:0000256" key="5">
    <source>
        <dbReference type="SAM" id="MobiDB-lite"/>
    </source>
</evidence>
<dbReference type="HOGENOM" id="CLU_003016_2_0_1"/>
<evidence type="ECO:0000313" key="7">
    <source>
        <dbReference type="EMBL" id="CAR65364.1"/>
    </source>
</evidence>
<proteinExistence type="inferred from homology"/>
<dbReference type="EC" id="3.1.3.36" evidence="3"/>
<dbReference type="PANTHER" id="PTHR11200">
    <property type="entry name" value="INOSITOL 5-PHOSPHATASE"/>
    <property type="match status" value="1"/>
</dbReference>
<keyword evidence="4" id="KW-0378">Hydrolase</keyword>
<dbReference type="SUPFAM" id="SSF56219">
    <property type="entry name" value="DNase I-like"/>
    <property type="match status" value="1"/>
</dbReference>
<protein>
    <recommendedName>
        <fullName evidence="3">phosphoinositide 5-phosphatase</fullName>
        <ecNumber evidence="3">3.1.3.36</ecNumber>
    </recommendedName>
</protein>
<dbReference type="OrthoDB" id="405996at2759"/>
<comment type="similarity">
    <text evidence="1">Belongs to the synaptojanin family.</text>
</comment>
<dbReference type="GO" id="GO:0043813">
    <property type="term" value="F:phosphatidylinositol-3,5-bisphosphate 5-phosphatase activity"/>
    <property type="evidence" value="ECO:0007669"/>
    <property type="project" value="TreeGrafter"/>
</dbReference>
<dbReference type="GO" id="GO:0016020">
    <property type="term" value="C:membrane"/>
    <property type="evidence" value="ECO:0007669"/>
    <property type="project" value="TreeGrafter"/>
</dbReference>
<gene>
    <name evidence="7" type="ordered locus">DEHA2A05566g</name>
</gene>
<feature type="domain" description="SAC" evidence="6">
    <location>
        <begin position="150"/>
        <end position="502"/>
    </location>
</feature>
<sequence length="1153" mass="128826">MMKVVYKENPRTICIRSDTHSLCFEELNTNRSKHLLKESAVAVELLPNDQITKENGFKPLLKKEVFGCLGLISIDKKAFLAVITGAMTDVAHPVVYESVDKIYSVDFVSLSSDEWDFVSFDTSGLPLASTADEFEAENNYAREPHPCHEMQKLLSNGSFYYSNDFDLTSLIQNRGIQNLRLHHEKEGVRKINLEHYSEEYMWNSFMMCEIFEFRSKLDSYVQSTLDDNRFLTTVIRGFAKTVNLNSSGESMTIISKQSWKRAGTRFNARGIDDNGNVANFVETEFIFNQPTREQITSFTQIRGSVPTFWEQDSTLINPKITLTRSLEATQPIFNKHFTEICQKYGVCHIINLLSKTKPAEVQVSRRYKQLYTGSNRRDEMAFSEFDFHHETKQSSGGFAGATKILPMLYDSLENFGWFVYDSDQGETVTRQDGVFRTNCLDCLDRTNLIQQVICQSILEHTLQNQRGSREGNHERYAVEDLVNKHNTLWADHGDAISQIYTGTNALKSSFSRSGKMNFAGALSDVTKSVSRMYQNTFLDSKKQSTMDLLLGYDAQNSLPVRIYDPINEFVQEKLHGEAGSFTTWNDINIFVGTFNVNAAVPHGKVDLASFLFPPENTEIELPDVYAIGLQEVIELNAGSILSSDSSKPSLWAKLLETQLNSQGEPYLLLRTESIASMSLFLFVKKSQVHKVTQVAGSSKKTGLGGIAANKGACGVRFEFGSTSFVLVTSHLAAGTTALVERYNDYMTIMSGLTFTRNFTIKDHDHIIWFGDLNYRVSLPNDQCRYFIENGAFDELTAVDQLNQEMTRKGAFYGFKEGAIKFYPTYKFDKGTSNYDSSEKQRIPSWTDRVLYMTSKGVDPIKQLNYNSCMNIVVSDHKPVYSTLKSRVKFVDEDKKIKLSKHLYDIYKKEHGDIGEVSLLELSDSMTSSSKPSSLNSDSGFSMDTLSEMNLLDDADTDAPKLPARPMERTNTLPKRIPPPRMSRKQISSDQTKTASNAFPRKLPPTPYNQEVLVPSPSKSISNPLSRSPTASTSASTPPPPPPSRKVGNPVKPPIGFSSTPLISSRSNSATPSRGSPISTPSTTGNEQNQEHPKLNPIVPTKPASLASSKTKSSSSEATSASYIPNSTPATSARSTSSDGNGKSMSEWKPLMPS</sequence>
<dbReference type="FunCoup" id="B5RSQ8">
    <property type="interactions" value="403"/>
</dbReference>
<dbReference type="GeneID" id="8998141"/>
<evidence type="ECO:0000259" key="6">
    <source>
        <dbReference type="PROSITE" id="PS50275"/>
    </source>
</evidence>
<evidence type="ECO:0000256" key="2">
    <source>
        <dbReference type="ARBA" id="ARBA00009678"/>
    </source>
</evidence>
<dbReference type="InterPro" id="IPR036691">
    <property type="entry name" value="Endo/exonu/phosph_ase_sf"/>
</dbReference>
<dbReference type="SMART" id="SM00128">
    <property type="entry name" value="IPPc"/>
    <property type="match status" value="1"/>
</dbReference>
<feature type="compositionally biased region" description="Low complexity" evidence="5">
    <location>
        <begin position="1100"/>
        <end position="1137"/>
    </location>
</feature>
<feature type="compositionally biased region" description="Low complexity" evidence="5">
    <location>
        <begin position="1025"/>
        <end position="1035"/>
    </location>
</feature>
<dbReference type="Pfam" id="PF02383">
    <property type="entry name" value="Syja_N"/>
    <property type="match status" value="1"/>
</dbReference>
<accession>B5RSQ8</accession>
<evidence type="ECO:0000256" key="4">
    <source>
        <dbReference type="ARBA" id="ARBA00022801"/>
    </source>
</evidence>
<dbReference type="OMA" id="QHPCFEL"/>
<dbReference type="InterPro" id="IPR046985">
    <property type="entry name" value="IP5"/>
</dbReference>
<feature type="region of interest" description="Disordered" evidence="5">
    <location>
        <begin position="954"/>
        <end position="1153"/>
    </location>
</feature>
<dbReference type="InterPro" id="IPR000300">
    <property type="entry name" value="IPPc"/>
</dbReference>
<keyword evidence="8" id="KW-1185">Reference proteome</keyword>
<dbReference type="GO" id="GO:0005737">
    <property type="term" value="C:cytoplasm"/>
    <property type="evidence" value="ECO:0007669"/>
    <property type="project" value="TreeGrafter"/>
</dbReference>
<dbReference type="VEuPathDB" id="FungiDB:DEHA2A05566g"/>
<dbReference type="GO" id="GO:0046856">
    <property type="term" value="P:phosphatidylinositol dephosphorylation"/>
    <property type="evidence" value="ECO:0007669"/>
    <property type="project" value="InterPro"/>
</dbReference>
<organism evidence="7 8">
    <name type="scientific">Debaryomyces hansenii (strain ATCC 36239 / CBS 767 / BCRC 21394 / JCM 1990 / NBRC 0083 / IGC 2968)</name>
    <name type="common">Yeast</name>
    <name type="synonym">Torulaspora hansenii</name>
    <dbReference type="NCBI Taxonomy" id="284592"/>
    <lineage>
        <taxon>Eukaryota</taxon>
        <taxon>Fungi</taxon>
        <taxon>Dikarya</taxon>
        <taxon>Ascomycota</taxon>
        <taxon>Saccharomycotina</taxon>
        <taxon>Pichiomycetes</taxon>
        <taxon>Debaryomycetaceae</taxon>
        <taxon>Debaryomyces</taxon>
    </lineage>
</organism>
<dbReference type="AlphaFoldDB" id="B5RSQ8"/>
<dbReference type="PANTHER" id="PTHR11200:SF257">
    <property type="entry name" value="PHOSPHOINOSITIDE 5-PHOSPHATASE"/>
    <property type="match status" value="1"/>
</dbReference>
<dbReference type="PROSITE" id="PS50275">
    <property type="entry name" value="SAC"/>
    <property type="match status" value="1"/>
</dbReference>